<dbReference type="Proteomes" id="UP001153076">
    <property type="component" value="Unassembled WGS sequence"/>
</dbReference>
<feature type="region of interest" description="Disordered" evidence="1">
    <location>
        <begin position="228"/>
        <end position="249"/>
    </location>
</feature>
<organism evidence="2 3">
    <name type="scientific">Carnegiea gigantea</name>
    <dbReference type="NCBI Taxonomy" id="171969"/>
    <lineage>
        <taxon>Eukaryota</taxon>
        <taxon>Viridiplantae</taxon>
        <taxon>Streptophyta</taxon>
        <taxon>Embryophyta</taxon>
        <taxon>Tracheophyta</taxon>
        <taxon>Spermatophyta</taxon>
        <taxon>Magnoliopsida</taxon>
        <taxon>eudicotyledons</taxon>
        <taxon>Gunneridae</taxon>
        <taxon>Pentapetalae</taxon>
        <taxon>Caryophyllales</taxon>
        <taxon>Cactineae</taxon>
        <taxon>Cactaceae</taxon>
        <taxon>Cactoideae</taxon>
        <taxon>Echinocereeae</taxon>
        <taxon>Carnegiea</taxon>
    </lineage>
</organism>
<dbReference type="AlphaFoldDB" id="A0A9Q1KP40"/>
<evidence type="ECO:0000256" key="1">
    <source>
        <dbReference type="SAM" id="MobiDB-lite"/>
    </source>
</evidence>
<keyword evidence="3" id="KW-1185">Reference proteome</keyword>
<feature type="region of interest" description="Disordered" evidence="1">
    <location>
        <begin position="1"/>
        <end position="29"/>
    </location>
</feature>
<accession>A0A9Q1KP40</accession>
<evidence type="ECO:0008006" key="4">
    <source>
        <dbReference type="Google" id="ProtNLM"/>
    </source>
</evidence>
<proteinExistence type="predicted"/>
<dbReference type="EMBL" id="JAKOGI010000057">
    <property type="protein sequence ID" value="KAJ8446349.1"/>
    <property type="molecule type" value="Genomic_DNA"/>
</dbReference>
<feature type="region of interest" description="Disordered" evidence="1">
    <location>
        <begin position="439"/>
        <end position="458"/>
    </location>
</feature>
<evidence type="ECO:0000313" key="2">
    <source>
        <dbReference type="EMBL" id="KAJ8446349.1"/>
    </source>
</evidence>
<feature type="compositionally biased region" description="Polar residues" evidence="1">
    <location>
        <begin position="449"/>
        <end position="458"/>
    </location>
</feature>
<reference evidence="2" key="1">
    <citation type="submission" date="2022-04" db="EMBL/GenBank/DDBJ databases">
        <title>Carnegiea gigantea Genome sequencing and assembly v2.</title>
        <authorList>
            <person name="Copetti D."/>
            <person name="Sanderson M.J."/>
            <person name="Burquez A."/>
            <person name="Wojciechowski M.F."/>
        </authorList>
    </citation>
    <scope>NUCLEOTIDE SEQUENCE</scope>
    <source>
        <strain evidence="2">SGP5-SGP5p</strain>
        <tissue evidence="2">Aerial part</tissue>
    </source>
</reference>
<feature type="region of interest" description="Disordered" evidence="1">
    <location>
        <begin position="261"/>
        <end position="291"/>
    </location>
</feature>
<name>A0A9Q1KP40_9CARY</name>
<feature type="compositionally biased region" description="Basic and acidic residues" evidence="1">
    <location>
        <begin position="261"/>
        <end position="278"/>
    </location>
</feature>
<evidence type="ECO:0000313" key="3">
    <source>
        <dbReference type="Proteomes" id="UP001153076"/>
    </source>
</evidence>
<gene>
    <name evidence="2" type="ORF">Cgig2_005880</name>
</gene>
<sequence length="501" mass="56863">MANHGKGRQRDHYAYSPNKRSQSRRQEWRRQEIQGGNKHMSSVVRFSQETQNFRQALVGVVNIEFEEWPTRSLVCTTDEPKDLATLSSAIIHGYGQCSKICALSSFKFILTFPSEAHMEAALNNHGELDLWFSDIKKWSSYESCETRKVWLEVFRVPPRGWCWENFEQISNLWGRLISLGKSVCRTDSFESMKTLIEETLLQIEHVGYRVMVKEIGLAIQAVYQQQPPVIPPHSENRDSNGDVPGFEDEQDDLAETCDVRKDEPHNDNLDGELVKETPDFQSNSNSKLEVEELRDSREDCIHSASRTKTVSFSQIGYSESVLKLSQQLQALKDVSHPPPPGFENHGMNDKNHLETGCILKTLEHEVSPFKDGDYGVQQSEEVEPPPGFKKIAGLNQPPSKIASKRQPELPSKRLTRSQAKKNKESAGSCQVDLSNILSENLIEEERPQPTKSSETSESIVKLAKESLEVGRLLGISVIDKEEATLERIKKSLKNERKSRTN</sequence>
<comment type="caution">
    <text evidence="2">The sequence shown here is derived from an EMBL/GenBank/DDBJ whole genome shotgun (WGS) entry which is preliminary data.</text>
</comment>
<protein>
    <recommendedName>
        <fullName evidence="4">DUF4283 domain-containing protein</fullName>
    </recommendedName>
</protein>
<feature type="region of interest" description="Disordered" evidence="1">
    <location>
        <begin position="369"/>
        <end position="432"/>
    </location>
</feature>